<name>A0A1I7UM12_9PELO</name>
<feature type="compositionally biased region" description="Polar residues" evidence="1">
    <location>
        <begin position="355"/>
        <end position="365"/>
    </location>
</feature>
<proteinExistence type="predicted"/>
<feature type="compositionally biased region" description="Polar residues" evidence="1">
    <location>
        <begin position="9"/>
        <end position="24"/>
    </location>
</feature>
<dbReference type="STRING" id="1561998.A0A1I7UM12"/>
<evidence type="ECO:0000313" key="3">
    <source>
        <dbReference type="WBParaSite" id="Csp11.Scaffold630.g17314.t1"/>
    </source>
</evidence>
<evidence type="ECO:0000256" key="1">
    <source>
        <dbReference type="SAM" id="MobiDB-lite"/>
    </source>
</evidence>
<feature type="region of interest" description="Disordered" evidence="1">
    <location>
        <begin position="1"/>
        <end position="26"/>
    </location>
</feature>
<accession>A0A1I7UM12</accession>
<dbReference type="eggNOG" id="ENOG502TGIT">
    <property type="taxonomic scope" value="Eukaryota"/>
</dbReference>
<reference evidence="3" key="1">
    <citation type="submission" date="2016-11" db="UniProtKB">
        <authorList>
            <consortium name="WormBaseParasite"/>
        </authorList>
    </citation>
    <scope>IDENTIFICATION</scope>
</reference>
<sequence>MPNGYHPPQFTSSGQNNINYSDPSPDQRYFVPNTSQQQNYAPYQQNQFYQHPQPSQLNQNYPLPQEQYQQYAPLEQIQNNCFIHGLIIGYSMDASRNYLFYSSVIDNGIVQISRTVKDLFIGQWLGITVLAPYFQGEFLLDYSNSHGYENRDGNPDPRYCAAKYFPLRSNLSVGELALMARFGVKRNHLTGAMEMESYDINYKHVVDEYKTFQASSFYEGNSLIFELQISLKGWIVVCVHEDPEKQFSCDTVRRSNMKILPDANINFDIQFLEDCDPELLTIMTGNGYPEPIGSGSGSPVICDVAASGGTLGQDQPSTSTYSTYSDYSEHNSELVEVEQRMSRQAITEVTERPATASSSRTAVNHTTERVKSPQLPRREESETLVDFDDDVDDDVDEDDTEGTLGTDNIPQKEFIKDVSGQTYQRFQAERARNDEKSQTALCTVIHKFDGIAILYTAKRDVLNVLVYEKKCEGVETALQLGQVAFFDIQPRRNETQDELLPRAPYSHIAVRMKPVTPEDQLKIDNFKKSVRCFGGLVEMKVKIELTKQDQVRKYYNDDELVKSENDRQFLFLRATNGVYVSIPFSRLIRLMNSDMTADFDLIAWVSHRKAVGNVSLHIGNNGEAWQRFNNPVKIEELPPV</sequence>
<feature type="region of interest" description="Disordered" evidence="1">
    <location>
        <begin position="346"/>
        <end position="408"/>
    </location>
</feature>
<dbReference type="WBParaSite" id="Csp11.Scaffold630.g17314.t1">
    <property type="protein sequence ID" value="Csp11.Scaffold630.g17314.t1"/>
    <property type="gene ID" value="Csp11.Scaffold630.g17314"/>
</dbReference>
<organism evidence="2 3">
    <name type="scientific">Caenorhabditis tropicalis</name>
    <dbReference type="NCBI Taxonomy" id="1561998"/>
    <lineage>
        <taxon>Eukaryota</taxon>
        <taxon>Metazoa</taxon>
        <taxon>Ecdysozoa</taxon>
        <taxon>Nematoda</taxon>
        <taxon>Chromadorea</taxon>
        <taxon>Rhabditida</taxon>
        <taxon>Rhabditina</taxon>
        <taxon>Rhabditomorpha</taxon>
        <taxon>Rhabditoidea</taxon>
        <taxon>Rhabditidae</taxon>
        <taxon>Peloderinae</taxon>
        <taxon>Caenorhabditis</taxon>
    </lineage>
</organism>
<keyword evidence="2" id="KW-1185">Reference proteome</keyword>
<dbReference type="AlphaFoldDB" id="A0A1I7UM12"/>
<feature type="compositionally biased region" description="Acidic residues" evidence="1">
    <location>
        <begin position="382"/>
        <end position="401"/>
    </location>
</feature>
<evidence type="ECO:0000313" key="2">
    <source>
        <dbReference type="Proteomes" id="UP000095282"/>
    </source>
</evidence>
<protein>
    <submittedName>
        <fullName evidence="3">DCAF15_WD40 domain-containing protein</fullName>
    </submittedName>
</protein>
<dbReference type="Proteomes" id="UP000095282">
    <property type="component" value="Unplaced"/>
</dbReference>
<feature type="compositionally biased region" description="Basic and acidic residues" evidence="1">
    <location>
        <begin position="366"/>
        <end position="381"/>
    </location>
</feature>